<evidence type="ECO:0000313" key="3">
    <source>
        <dbReference type="EMBL" id="EFO93334.1"/>
    </source>
</evidence>
<organism evidence="4">
    <name type="scientific">Caenorhabditis remanei</name>
    <name type="common">Caenorhabditis vulgaris</name>
    <dbReference type="NCBI Taxonomy" id="31234"/>
    <lineage>
        <taxon>Eukaryota</taxon>
        <taxon>Metazoa</taxon>
        <taxon>Ecdysozoa</taxon>
        <taxon>Nematoda</taxon>
        <taxon>Chromadorea</taxon>
        <taxon>Rhabditida</taxon>
        <taxon>Rhabditina</taxon>
        <taxon>Rhabditomorpha</taxon>
        <taxon>Rhabditoidea</taxon>
        <taxon>Rhabditidae</taxon>
        <taxon>Peloderinae</taxon>
        <taxon>Caenorhabditis</taxon>
    </lineage>
</organism>
<keyword evidence="1" id="KW-0234">DNA repair</keyword>
<dbReference type="GO" id="GO:0000723">
    <property type="term" value="P:telomere maintenance"/>
    <property type="evidence" value="ECO:0007669"/>
    <property type="project" value="InterPro"/>
</dbReference>
<protein>
    <recommendedName>
        <fullName evidence="1">ATP-dependent DNA helicase</fullName>
        <ecNumber evidence="1">5.6.2.3</ecNumber>
    </recommendedName>
</protein>
<comment type="similarity">
    <text evidence="1">Belongs to the helicase family.</text>
</comment>
<keyword evidence="1" id="KW-0378">Hydrolase</keyword>
<dbReference type="GO" id="GO:0005524">
    <property type="term" value="F:ATP binding"/>
    <property type="evidence" value="ECO:0007669"/>
    <property type="project" value="UniProtKB-KW"/>
</dbReference>
<evidence type="ECO:0000256" key="1">
    <source>
        <dbReference type="RuleBase" id="RU363044"/>
    </source>
</evidence>
<dbReference type="HOGENOM" id="CLU_001613_7_2_1"/>
<dbReference type="AlphaFoldDB" id="E3NCU2"/>
<gene>
    <name evidence="3" type="ORF">CRE_24788</name>
</gene>
<dbReference type="Pfam" id="PF05970">
    <property type="entry name" value="PIF1"/>
    <property type="match status" value="1"/>
</dbReference>
<name>E3NCU2_CAERE</name>
<dbReference type="InterPro" id="IPR010285">
    <property type="entry name" value="DNA_helicase_pif1-like_DEAD"/>
</dbReference>
<comment type="catalytic activity">
    <reaction evidence="1">
        <text>ATP + H2O = ADP + phosphate + H(+)</text>
        <dbReference type="Rhea" id="RHEA:13065"/>
        <dbReference type="ChEBI" id="CHEBI:15377"/>
        <dbReference type="ChEBI" id="CHEBI:15378"/>
        <dbReference type="ChEBI" id="CHEBI:30616"/>
        <dbReference type="ChEBI" id="CHEBI:43474"/>
        <dbReference type="ChEBI" id="CHEBI:456216"/>
        <dbReference type="EC" id="5.6.2.3"/>
    </reaction>
</comment>
<dbReference type="GO" id="GO:0043139">
    <property type="term" value="F:5'-3' DNA helicase activity"/>
    <property type="evidence" value="ECO:0007669"/>
    <property type="project" value="UniProtKB-EC"/>
</dbReference>
<evidence type="ECO:0000259" key="2">
    <source>
        <dbReference type="Pfam" id="PF05970"/>
    </source>
</evidence>
<proteinExistence type="inferred from homology"/>
<comment type="cofactor">
    <cofactor evidence="1">
        <name>Mg(2+)</name>
        <dbReference type="ChEBI" id="CHEBI:18420"/>
    </cofactor>
</comment>
<dbReference type="PANTHER" id="PTHR47642">
    <property type="entry name" value="ATP-DEPENDENT DNA HELICASE"/>
    <property type="match status" value="1"/>
</dbReference>
<dbReference type="EMBL" id="DS268602">
    <property type="protein sequence ID" value="EFO93334.1"/>
    <property type="molecule type" value="Genomic_DNA"/>
</dbReference>
<dbReference type="eggNOG" id="KOG0987">
    <property type="taxonomic scope" value="Eukaryota"/>
</dbReference>
<dbReference type="OrthoDB" id="5908454at2759"/>
<keyword evidence="1" id="KW-0547">Nucleotide-binding</keyword>
<dbReference type="Proteomes" id="UP000008281">
    <property type="component" value="Unassembled WGS sequence"/>
</dbReference>
<dbReference type="Gene3D" id="3.40.50.300">
    <property type="entry name" value="P-loop containing nucleotide triphosphate hydrolases"/>
    <property type="match status" value="1"/>
</dbReference>
<dbReference type="InterPro" id="IPR051055">
    <property type="entry name" value="PIF1_helicase"/>
</dbReference>
<feature type="domain" description="DNA helicase Pif1-like DEAD-box helicase" evidence="2">
    <location>
        <begin position="20"/>
        <end position="116"/>
    </location>
</feature>
<dbReference type="GO" id="GO:0016887">
    <property type="term" value="F:ATP hydrolysis activity"/>
    <property type="evidence" value="ECO:0007669"/>
    <property type="project" value="RHEA"/>
</dbReference>
<keyword evidence="1" id="KW-0347">Helicase</keyword>
<keyword evidence="1" id="KW-0227">DNA damage</keyword>
<dbReference type="STRING" id="31234.E3NCU2"/>
<dbReference type="GO" id="GO:0006281">
    <property type="term" value="P:DNA repair"/>
    <property type="evidence" value="ECO:0007669"/>
    <property type="project" value="UniProtKB-KW"/>
</dbReference>
<dbReference type="SUPFAM" id="SSF52540">
    <property type="entry name" value="P-loop containing nucleoside triphosphate hydrolases"/>
    <property type="match status" value="1"/>
</dbReference>
<evidence type="ECO:0000313" key="4">
    <source>
        <dbReference type="Proteomes" id="UP000008281"/>
    </source>
</evidence>
<dbReference type="InterPro" id="IPR027417">
    <property type="entry name" value="P-loop_NTPase"/>
</dbReference>
<keyword evidence="1" id="KW-0233">DNA recombination</keyword>
<reference evidence="3" key="1">
    <citation type="submission" date="2007-07" db="EMBL/GenBank/DDBJ databases">
        <title>PCAP assembly of the Caenorhabditis remanei genome.</title>
        <authorList>
            <consortium name="The Caenorhabditis remanei Sequencing Consortium"/>
            <person name="Wilson R.K."/>
        </authorList>
    </citation>
    <scope>NUCLEOTIDE SEQUENCE [LARGE SCALE GENOMIC DNA]</scope>
    <source>
        <strain evidence="3">PB4641</strain>
    </source>
</reference>
<dbReference type="OMA" id="WIANNST"/>
<dbReference type="InParanoid" id="E3NCU2"/>
<accession>E3NCU2</accession>
<keyword evidence="1" id="KW-0067">ATP-binding</keyword>
<dbReference type="EC" id="5.6.2.3" evidence="1"/>
<keyword evidence="4" id="KW-1185">Reference proteome</keyword>
<sequence>MVRKNEWKWSERPVVFMIKLIDKISLISALFLTQIDHRLQEIFGSDKPFGGVSVVVFGDFLQLPPVTSSRVPEHVFRCVPGEYRAVRATVTPKSPSRLWDLFNMLELEENIRAKDREEAPVLAAIRLGECTESIRGFLHHRCRMDGGAPEDVFREIRLLENEDPDKFFMVLAKTCATVKAMNKWVFDNSTRRIVLEPVAESSLTTSGFSLRGERCPLRLVVGKKVMVTLPLEGLANGVMARLIRYSREYLVLERLDNRKTVYLDRKLFTDGQRYWHQFPVVMAEAITVHKSQGMTFDGAAVVTEGMNRWSAFPGDITDR</sequence>
<dbReference type="GO" id="GO:0006310">
    <property type="term" value="P:DNA recombination"/>
    <property type="evidence" value="ECO:0007669"/>
    <property type="project" value="UniProtKB-KW"/>
</dbReference>